<reference evidence="1 2" key="1">
    <citation type="submission" date="2024-01" db="EMBL/GenBank/DDBJ databases">
        <title>The complete chloroplast genome sequence of Lithospermum erythrorhizon: insights into the phylogenetic relationship among Boraginaceae species and the maternal lineages of purple gromwells.</title>
        <authorList>
            <person name="Okada T."/>
            <person name="Watanabe K."/>
        </authorList>
    </citation>
    <scope>NUCLEOTIDE SEQUENCE [LARGE SCALE GENOMIC DNA]</scope>
</reference>
<proteinExistence type="predicted"/>
<evidence type="ECO:0000313" key="1">
    <source>
        <dbReference type="EMBL" id="GAA0156080.1"/>
    </source>
</evidence>
<dbReference type="AlphaFoldDB" id="A0AAV3Q0E0"/>
<dbReference type="Proteomes" id="UP001454036">
    <property type="component" value="Unassembled WGS sequence"/>
</dbReference>
<protein>
    <submittedName>
        <fullName evidence="1">Uncharacterized protein</fullName>
    </submittedName>
</protein>
<organism evidence="1 2">
    <name type="scientific">Lithospermum erythrorhizon</name>
    <name type="common">Purple gromwell</name>
    <name type="synonym">Lithospermum officinale var. erythrorhizon</name>
    <dbReference type="NCBI Taxonomy" id="34254"/>
    <lineage>
        <taxon>Eukaryota</taxon>
        <taxon>Viridiplantae</taxon>
        <taxon>Streptophyta</taxon>
        <taxon>Embryophyta</taxon>
        <taxon>Tracheophyta</taxon>
        <taxon>Spermatophyta</taxon>
        <taxon>Magnoliopsida</taxon>
        <taxon>eudicotyledons</taxon>
        <taxon>Gunneridae</taxon>
        <taxon>Pentapetalae</taxon>
        <taxon>asterids</taxon>
        <taxon>lamiids</taxon>
        <taxon>Boraginales</taxon>
        <taxon>Boraginaceae</taxon>
        <taxon>Boraginoideae</taxon>
        <taxon>Lithospermeae</taxon>
        <taxon>Lithospermum</taxon>
    </lineage>
</organism>
<accession>A0AAV3Q0E0</accession>
<gene>
    <name evidence="1" type="ORF">LIER_13655</name>
</gene>
<evidence type="ECO:0000313" key="2">
    <source>
        <dbReference type="Proteomes" id="UP001454036"/>
    </source>
</evidence>
<sequence>MCTEFTNINKACLKECYPLSNIDRLLDSSARAGDRSLPFFKAIKRGKSLSRPQTVSSHSYLQSHHLLSWLVAADVLQLYLAVSGSSLSIVLIREEAKVQMPAYYVSRVMRGAE</sequence>
<name>A0AAV3Q0E0_LITER</name>
<dbReference type="EMBL" id="BAABME010002781">
    <property type="protein sequence ID" value="GAA0156080.1"/>
    <property type="molecule type" value="Genomic_DNA"/>
</dbReference>
<keyword evidence="2" id="KW-1185">Reference proteome</keyword>
<comment type="caution">
    <text evidence="1">The sequence shown here is derived from an EMBL/GenBank/DDBJ whole genome shotgun (WGS) entry which is preliminary data.</text>
</comment>